<organism evidence="2 3">
    <name type="scientific">Lepidopterella palustris CBS 459.81</name>
    <dbReference type="NCBI Taxonomy" id="1314670"/>
    <lineage>
        <taxon>Eukaryota</taxon>
        <taxon>Fungi</taxon>
        <taxon>Dikarya</taxon>
        <taxon>Ascomycota</taxon>
        <taxon>Pezizomycotina</taxon>
        <taxon>Dothideomycetes</taxon>
        <taxon>Pleosporomycetidae</taxon>
        <taxon>Mytilinidiales</taxon>
        <taxon>Argynnaceae</taxon>
        <taxon>Lepidopterella</taxon>
    </lineage>
</organism>
<protein>
    <submittedName>
        <fullName evidence="2">Uncharacterized protein</fullName>
    </submittedName>
</protein>
<name>A0A8E2EHE0_9PEZI</name>
<dbReference type="EMBL" id="KV744850">
    <property type="protein sequence ID" value="OCK83888.1"/>
    <property type="molecule type" value="Genomic_DNA"/>
</dbReference>
<reference evidence="2 3" key="1">
    <citation type="journal article" date="2016" name="Nat. Commun.">
        <title>Ectomycorrhizal ecology is imprinted in the genome of the dominant symbiotic fungus Cenococcum geophilum.</title>
        <authorList>
            <consortium name="DOE Joint Genome Institute"/>
            <person name="Peter M."/>
            <person name="Kohler A."/>
            <person name="Ohm R.A."/>
            <person name="Kuo A."/>
            <person name="Krutzmann J."/>
            <person name="Morin E."/>
            <person name="Arend M."/>
            <person name="Barry K.W."/>
            <person name="Binder M."/>
            <person name="Choi C."/>
            <person name="Clum A."/>
            <person name="Copeland A."/>
            <person name="Grisel N."/>
            <person name="Haridas S."/>
            <person name="Kipfer T."/>
            <person name="LaButti K."/>
            <person name="Lindquist E."/>
            <person name="Lipzen A."/>
            <person name="Maire R."/>
            <person name="Meier B."/>
            <person name="Mihaltcheva S."/>
            <person name="Molinier V."/>
            <person name="Murat C."/>
            <person name="Poggeler S."/>
            <person name="Quandt C.A."/>
            <person name="Sperisen C."/>
            <person name="Tritt A."/>
            <person name="Tisserant E."/>
            <person name="Crous P.W."/>
            <person name="Henrissat B."/>
            <person name="Nehls U."/>
            <person name="Egli S."/>
            <person name="Spatafora J.W."/>
            <person name="Grigoriev I.V."/>
            <person name="Martin F.M."/>
        </authorList>
    </citation>
    <scope>NUCLEOTIDE SEQUENCE [LARGE SCALE GENOMIC DNA]</scope>
    <source>
        <strain evidence="2 3">CBS 459.81</strain>
    </source>
</reference>
<dbReference type="Proteomes" id="UP000250266">
    <property type="component" value="Unassembled WGS sequence"/>
</dbReference>
<gene>
    <name evidence="2" type="ORF">K432DRAFT_390022</name>
</gene>
<accession>A0A8E2EHE0</accession>
<dbReference type="OrthoDB" id="7362584at2759"/>
<evidence type="ECO:0000313" key="3">
    <source>
        <dbReference type="Proteomes" id="UP000250266"/>
    </source>
</evidence>
<dbReference type="AlphaFoldDB" id="A0A8E2EHE0"/>
<feature type="compositionally biased region" description="Polar residues" evidence="1">
    <location>
        <begin position="129"/>
        <end position="156"/>
    </location>
</feature>
<keyword evidence="3" id="KW-1185">Reference proteome</keyword>
<evidence type="ECO:0000256" key="1">
    <source>
        <dbReference type="SAM" id="MobiDB-lite"/>
    </source>
</evidence>
<evidence type="ECO:0000313" key="2">
    <source>
        <dbReference type="EMBL" id="OCK83888.1"/>
    </source>
</evidence>
<sequence length="198" mass="21775">MASSQTFFQPGGERADAGRRWHTLADTSRHWQTLADTGRHWQTLAEFGRVLLEKRRGHPRMRALGRNSGGVRGRGAMTPVRKEKPLVSWVRWNQNKLASYAPTGHAIIIAKEGAVCLGEGRTSAIFSTSTAERTGQEHTGNGATSHHAPSSDSTIKSAHRVWRPARSASPTELPNCRAQTATRCLRMKGFSWLGLQPA</sequence>
<proteinExistence type="predicted"/>
<feature type="region of interest" description="Disordered" evidence="1">
    <location>
        <begin position="129"/>
        <end position="174"/>
    </location>
</feature>